<feature type="domain" description="K Homology" evidence="4">
    <location>
        <begin position="135"/>
        <end position="205"/>
    </location>
</feature>
<feature type="compositionally biased region" description="Basic and acidic residues" evidence="3">
    <location>
        <begin position="15"/>
        <end position="24"/>
    </location>
</feature>
<dbReference type="STRING" id="13706.A0A1X2H9B6"/>
<feature type="compositionally biased region" description="Acidic residues" evidence="3">
    <location>
        <begin position="25"/>
        <end position="35"/>
    </location>
</feature>
<dbReference type="OMA" id="GKAGHRI"/>
<evidence type="ECO:0000313" key="5">
    <source>
        <dbReference type="EMBL" id="ORY95257.1"/>
    </source>
</evidence>
<evidence type="ECO:0000259" key="4">
    <source>
        <dbReference type="SMART" id="SM00322"/>
    </source>
</evidence>
<dbReference type="SMART" id="SM00322">
    <property type="entry name" value="KH"/>
    <property type="match status" value="3"/>
</dbReference>
<protein>
    <recommendedName>
        <fullName evidence="4">K Homology domain-containing protein</fullName>
    </recommendedName>
</protein>
<feature type="domain" description="K Homology" evidence="4">
    <location>
        <begin position="218"/>
        <end position="289"/>
    </location>
</feature>
<dbReference type="SUPFAM" id="SSF54791">
    <property type="entry name" value="Eukaryotic type KH-domain (KH-domain type I)"/>
    <property type="match status" value="3"/>
</dbReference>
<dbReference type="InterPro" id="IPR036612">
    <property type="entry name" value="KH_dom_type_1_sf"/>
</dbReference>
<feature type="region of interest" description="Disordered" evidence="3">
    <location>
        <begin position="1"/>
        <end position="87"/>
    </location>
</feature>
<dbReference type="PANTHER" id="PTHR10288">
    <property type="entry name" value="KH DOMAIN CONTAINING RNA BINDING PROTEIN"/>
    <property type="match status" value="1"/>
</dbReference>
<keyword evidence="1" id="KW-0677">Repeat</keyword>
<evidence type="ECO:0000313" key="6">
    <source>
        <dbReference type="Proteomes" id="UP000242180"/>
    </source>
</evidence>
<gene>
    <name evidence="5" type="ORF">BCR43DRAFT_531383</name>
</gene>
<sequence>MSNTQESEVGGSPLDRTKRPRLENDDVNSDDENLGPEDRHPKRQAVPDPETKAPHFAGQDSNNNNASDNSKERYRRKKWEEFSEDEDDVKVLVDETDHKSQEENNNKTASSISAEAAPVHYNQDGTSVGSPSSGPSISLRSLVSTKDAGVIIGRGGKNVSEIREYSAARVTISDIVQGAIERILTVSGPVNAVSKAYSLVAEKILSEMQASEEGAQEQALTIRLLIADQRMGTLIGRGGSVIKAIQEHSNARVSASEEVLPLSTERTMTIIGTPAAVHLAIQQIAEILAEYPERANHNSGMQYQPQPQHRMSSMGNMTPGMRNSYPAMSRGGGSSPAAANAAMNPYQNMMGHMGGMPMGGMNPQQFYYQAAAAAAAAGAYGSPPAAAAGGRQGEYGMAGMVATPQAQQIFIPNEMVGCIIGKGGSKINEIRQLSGSHIKIADPHGNTNERLVTITGTPESNQMALYMLYSRLESEKGRLGMH</sequence>
<feature type="domain" description="K Homology" evidence="4">
    <location>
        <begin position="403"/>
        <end position="473"/>
    </location>
</feature>
<accession>A0A1X2H9B6</accession>
<dbReference type="AlphaFoldDB" id="A0A1X2H9B6"/>
<dbReference type="Pfam" id="PF00013">
    <property type="entry name" value="KH_1"/>
    <property type="match status" value="3"/>
</dbReference>
<keyword evidence="6" id="KW-1185">Reference proteome</keyword>
<dbReference type="OrthoDB" id="442947at2759"/>
<dbReference type="InterPro" id="IPR004087">
    <property type="entry name" value="KH_dom"/>
</dbReference>
<name>A0A1X2H9B6_SYNRA</name>
<evidence type="ECO:0000256" key="1">
    <source>
        <dbReference type="ARBA" id="ARBA00022737"/>
    </source>
</evidence>
<reference evidence="5 6" key="1">
    <citation type="submission" date="2016-07" db="EMBL/GenBank/DDBJ databases">
        <title>Pervasive Adenine N6-methylation of Active Genes in Fungi.</title>
        <authorList>
            <consortium name="DOE Joint Genome Institute"/>
            <person name="Mondo S.J."/>
            <person name="Dannebaum R.O."/>
            <person name="Kuo R.C."/>
            <person name="Labutti K."/>
            <person name="Haridas S."/>
            <person name="Kuo A."/>
            <person name="Salamov A."/>
            <person name="Ahrendt S.R."/>
            <person name="Lipzen A."/>
            <person name="Sullivan W."/>
            <person name="Andreopoulos W.B."/>
            <person name="Clum A."/>
            <person name="Lindquist E."/>
            <person name="Daum C."/>
            <person name="Ramamoorthy G.K."/>
            <person name="Gryganskyi A."/>
            <person name="Culley D."/>
            <person name="Magnuson J.K."/>
            <person name="James T.Y."/>
            <person name="O'Malley M.A."/>
            <person name="Stajich J.E."/>
            <person name="Spatafora J.W."/>
            <person name="Visel A."/>
            <person name="Grigoriev I.V."/>
        </authorList>
    </citation>
    <scope>NUCLEOTIDE SEQUENCE [LARGE SCALE GENOMIC DNA]</scope>
    <source>
        <strain evidence="5 6">NRRL 2496</strain>
    </source>
</reference>
<dbReference type="CDD" id="cd22439">
    <property type="entry name" value="KH-I_PCBP_rpt3"/>
    <property type="match status" value="1"/>
</dbReference>
<proteinExistence type="predicted"/>
<evidence type="ECO:0000256" key="2">
    <source>
        <dbReference type="PROSITE-ProRule" id="PRU00117"/>
    </source>
</evidence>
<dbReference type="EMBL" id="MCGN01000006">
    <property type="protein sequence ID" value="ORY95257.1"/>
    <property type="molecule type" value="Genomic_DNA"/>
</dbReference>
<keyword evidence="2" id="KW-0694">RNA-binding</keyword>
<dbReference type="PROSITE" id="PS50084">
    <property type="entry name" value="KH_TYPE_1"/>
    <property type="match status" value="3"/>
</dbReference>
<dbReference type="Proteomes" id="UP000242180">
    <property type="component" value="Unassembled WGS sequence"/>
</dbReference>
<evidence type="ECO:0000256" key="3">
    <source>
        <dbReference type="SAM" id="MobiDB-lite"/>
    </source>
</evidence>
<dbReference type="InParanoid" id="A0A1X2H9B6"/>
<dbReference type="GO" id="GO:0003723">
    <property type="term" value="F:RNA binding"/>
    <property type="evidence" value="ECO:0007669"/>
    <property type="project" value="UniProtKB-UniRule"/>
</dbReference>
<dbReference type="Gene3D" id="3.30.1370.10">
    <property type="entry name" value="K Homology domain, type 1"/>
    <property type="match status" value="3"/>
</dbReference>
<organism evidence="5 6">
    <name type="scientific">Syncephalastrum racemosum</name>
    <name type="common">Filamentous fungus</name>
    <dbReference type="NCBI Taxonomy" id="13706"/>
    <lineage>
        <taxon>Eukaryota</taxon>
        <taxon>Fungi</taxon>
        <taxon>Fungi incertae sedis</taxon>
        <taxon>Mucoromycota</taxon>
        <taxon>Mucoromycotina</taxon>
        <taxon>Mucoromycetes</taxon>
        <taxon>Mucorales</taxon>
        <taxon>Syncephalastraceae</taxon>
        <taxon>Syncephalastrum</taxon>
    </lineage>
</organism>
<dbReference type="InterPro" id="IPR004088">
    <property type="entry name" value="KH_dom_type_1"/>
</dbReference>
<comment type="caution">
    <text evidence="5">The sequence shown here is derived from an EMBL/GenBank/DDBJ whole genome shotgun (WGS) entry which is preliminary data.</text>
</comment>